<proteinExistence type="predicted"/>
<protein>
    <recommendedName>
        <fullName evidence="3">TauD/TfdA-like domain-containing protein</fullName>
    </recommendedName>
</protein>
<dbReference type="InterPro" id="IPR042098">
    <property type="entry name" value="TauD-like_sf"/>
</dbReference>
<dbReference type="GO" id="GO:0016491">
    <property type="term" value="F:oxidoreductase activity"/>
    <property type="evidence" value="ECO:0007669"/>
    <property type="project" value="UniProtKB-KW"/>
</dbReference>
<dbReference type="SUPFAM" id="SSF51197">
    <property type="entry name" value="Clavaminate synthase-like"/>
    <property type="match status" value="1"/>
</dbReference>
<evidence type="ECO:0000256" key="1">
    <source>
        <dbReference type="ARBA" id="ARBA00023002"/>
    </source>
</evidence>
<keyword evidence="1" id="KW-0560">Oxidoreductase</keyword>
<sequence length="49" mass="5310">MEITPINDAIGARVDGVDLAAELDGETFAAIHRAWLDRCLLLFRGQALA</sequence>
<evidence type="ECO:0008006" key="3">
    <source>
        <dbReference type="Google" id="ProtNLM"/>
    </source>
</evidence>
<reference evidence="2" key="1">
    <citation type="submission" date="2018-05" db="EMBL/GenBank/DDBJ databases">
        <authorList>
            <person name="Lanie J.A."/>
            <person name="Ng W.-L."/>
            <person name="Kazmierczak K.M."/>
            <person name="Andrzejewski T.M."/>
            <person name="Davidsen T.M."/>
            <person name="Wayne K.J."/>
            <person name="Tettelin H."/>
            <person name="Glass J.I."/>
            <person name="Rusch D."/>
            <person name="Podicherti R."/>
            <person name="Tsui H.-C.T."/>
            <person name="Winkler M.E."/>
        </authorList>
    </citation>
    <scope>NUCLEOTIDE SEQUENCE</scope>
</reference>
<feature type="non-terminal residue" evidence="2">
    <location>
        <position position="49"/>
    </location>
</feature>
<gene>
    <name evidence="2" type="ORF">METZ01_LOCUS369940</name>
</gene>
<organism evidence="2">
    <name type="scientific">marine metagenome</name>
    <dbReference type="NCBI Taxonomy" id="408172"/>
    <lineage>
        <taxon>unclassified sequences</taxon>
        <taxon>metagenomes</taxon>
        <taxon>ecological metagenomes</taxon>
    </lineage>
</organism>
<dbReference type="AlphaFoldDB" id="A0A382T4U0"/>
<dbReference type="Gene3D" id="3.60.130.10">
    <property type="entry name" value="Clavaminate synthase-like"/>
    <property type="match status" value="1"/>
</dbReference>
<name>A0A382T4U0_9ZZZZ</name>
<evidence type="ECO:0000313" key="2">
    <source>
        <dbReference type="EMBL" id="SVD17086.1"/>
    </source>
</evidence>
<accession>A0A382T4U0</accession>
<dbReference type="EMBL" id="UINC01133887">
    <property type="protein sequence ID" value="SVD17086.1"/>
    <property type="molecule type" value="Genomic_DNA"/>
</dbReference>